<dbReference type="HOGENOM" id="CLU_1929609_0_0_1"/>
<sequence length="131" mass="14788">MTAKPTCFDQIRLHRGIDRIISTDRSKENVTIQYSSDVINGTIHTKVAQVEFLALTPGPRQICLNATDRFDWTVRCLIVTVDRKEIKICKQKPCVGTNNCIDVDMSPYFVCTPCPPGKTGVRCDVRKNWTA</sequence>
<dbReference type="AlphaFoldDB" id="K1QJU7"/>
<proteinExistence type="predicted"/>
<name>K1QJU7_MAGGI</name>
<gene>
    <name evidence="1" type="ORF">CGI_10003010</name>
</gene>
<dbReference type="InParanoid" id="K1QJU7"/>
<dbReference type="EMBL" id="JH816413">
    <property type="protein sequence ID" value="EKC21976.1"/>
    <property type="molecule type" value="Genomic_DNA"/>
</dbReference>
<organism evidence="1">
    <name type="scientific">Magallana gigas</name>
    <name type="common">Pacific oyster</name>
    <name type="synonym">Crassostrea gigas</name>
    <dbReference type="NCBI Taxonomy" id="29159"/>
    <lineage>
        <taxon>Eukaryota</taxon>
        <taxon>Metazoa</taxon>
        <taxon>Spiralia</taxon>
        <taxon>Lophotrochozoa</taxon>
        <taxon>Mollusca</taxon>
        <taxon>Bivalvia</taxon>
        <taxon>Autobranchia</taxon>
        <taxon>Pteriomorphia</taxon>
        <taxon>Ostreida</taxon>
        <taxon>Ostreoidea</taxon>
        <taxon>Ostreidae</taxon>
        <taxon>Magallana</taxon>
    </lineage>
</organism>
<protein>
    <submittedName>
        <fullName evidence="1">Uncharacterized protein</fullName>
    </submittedName>
</protein>
<evidence type="ECO:0000313" key="1">
    <source>
        <dbReference type="EMBL" id="EKC21976.1"/>
    </source>
</evidence>
<accession>K1QJU7</accession>
<dbReference type="SUPFAM" id="SSF57196">
    <property type="entry name" value="EGF/Laminin"/>
    <property type="match status" value="1"/>
</dbReference>
<reference evidence="1" key="1">
    <citation type="journal article" date="2012" name="Nature">
        <title>The oyster genome reveals stress adaptation and complexity of shell formation.</title>
        <authorList>
            <person name="Zhang G."/>
            <person name="Fang X."/>
            <person name="Guo X."/>
            <person name="Li L."/>
            <person name="Luo R."/>
            <person name="Xu F."/>
            <person name="Yang P."/>
            <person name="Zhang L."/>
            <person name="Wang X."/>
            <person name="Qi H."/>
            <person name="Xiong Z."/>
            <person name="Que H."/>
            <person name="Xie Y."/>
            <person name="Holland P.W."/>
            <person name="Paps J."/>
            <person name="Zhu Y."/>
            <person name="Wu F."/>
            <person name="Chen Y."/>
            <person name="Wang J."/>
            <person name="Peng C."/>
            <person name="Meng J."/>
            <person name="Yang L."/>
            <person name="Liu J."/>
            <person name="Wen B."/>
            <person name="Zhang N."/>
            <person name="Huang Z."/>
            <person name="Zhu Q."/>
            <person name="Feng Y."/>
            <person name="Mount A."/>
            <person name="Hedgecock D."/>
            <person name="Xu Z."/>
            <person name="Liu Y."/>
            <person name="Domazet-Loso T."/>
            <person name="Du Y."/>
            <person name="Sun X."/>
            <person name="Zhang S."/>
            <person name="Liu B."/>
            <person name="Cheng P."/>
            <person name="Jiang X."/>
            <person name="Li J."/>
            <person name="Fan D."/>
            <person name="Wang W."/>
            <person name="Fu W."/>
            <person name="Wang T."/>
            <person name="Wang B."/>
            <person name="Zhang J."/>
            <person name="Peng Z."/>
            <person name="Li Y."/>
            <person name="Li N."/>
            <person name="Wang J."/>
            <person name="Chen M."/>
            <person name="He Y."/>
            <person name="Tan F."/>
            <person name="Song X."/>
            <person name="Zheng Q."/>
            <person name="Huang R."/>
            <person name="Yang H."/>
            <person name="Du X."/>
            <person name="Chen L."/>
            <person name="Yang M."/>
            <person name="Gaffney P.M."/>
            <person name="Wang S."/>
            <person name="Luo L."/>
            <person name="She Z."/>
            <person name="Ming Y."/>
            <person name="Huang W."/>
            <person name="Zhang S."/>
            <person name="Huang B."/>
            <person name="Zhang Y."/>
            <person name="Qu T."/>
            <person name="Ni P."/>
            <person name="Miao G."/>
            <person name="Wang J."/>
            <person name="Wang Q."/>
            <person name="Steinberg C.E."/>
            <person name="Wang H."/>
            <person name="Li N."/>
            <person name="Qian L."/>
            <person name="Zhang G."/>
            <person name="Li Y."/>
            <person name="Yang H."/>
            <person name="Liu X."/>
            <person name="Wang J."/>
            <person name="Yin Y."/>
            <person name="Wang J."/>
        </authorList>
    </citation>
    <scope>NUCLEOTIDE SEQUENCE [LARGE SCALE GENOMIC DNA]</scope>
    <source>
        <strain evidence="1">05x7-T-G4-1.051#20</strain>
    </source>
</reference>